<dbReference type="EMBL" id="SGPM01000044">
    <property type="protein sequence ID" value="THH31527.1"/>
    <property type="molecule type" value="Genomic_DNA"/>
</dbReference>
<comment type="caution">
    <text evidence="2">The sequence shown here is derived from an EMBL/GenBank/DDBJ whole genome shotgun (WGS) entry which is preliminary data.</text>
</comment>
<dbReference type="Proteomes" id="UP000308730">
    <property type="component" value="Unassembled WGS sequence"/>
</dbReference>
<proteinExistence type="predicted"/>
<evidence type="ECO:0000256" key="1">
    <source>
        <dbReference type="SAM" id="MobiDB-lite"/>
    </source>
</evidence>
<accession>A0A4S4N0M6</accession>
<feature type="region of interest" description="Disordered" evidence="1">
    <location>
        <begin position="43"/>
        <end position="65"/>
    </location>
</feature>
<protein>
    <submittedName>
        <fullName evidence="2">Uncharacterized protein</fullName>
    </submittedName>
</protein>
<organism evidence="2 3">
    <name type="scientific">Antrodiella citrinella</name>
    <dbReference type="NCBI Taxonomy" id="2447956"/>
    <lineage>
        <taxon>Eukaryota</taxon>
        <taxon>Fungi</taxon>
        <taxon>Dikarya</taxon>
        <taxon>Basidiomycota</taxon>
        <taxon>Agaricomycotina</taxon>
        <taxon>Agaricomycetes</taxon>
        <taxon>Polyporales</taxon>
        <taxon>Steccherinaceae</taxon>
        <taxon>Antrodiella</taxon>
    </lineage>
</organism>
<evidence type="ECO:0000313" key="3">
    <source>
        <dbReference type="Proteomes" id="UP000308730"/>
    </source>
</evidence>
<keyword evidence="3" id="KW-1185">Reference proteome</keyword>
<evidence type="ECO:0000313" key="2">
    <source>
        <dbReference type="EMBL" id="THH31527.1"/>
    </source>
</evidence>
<gene>
    <name evidence="2" type="ORF">EUX98_g2639</name>
</gene>
<sequence length="65" mass="7182">MIGRSVVGEHKHSTCTTEVSQHQTDFYIVDGICQFDAMHAGVGEDERLPRTSLEDNQGFGKKESA</sequence>
<name>A0A4S4N0M6_9APHY</name>
<feature type="compositionally biased region" description="Basic and acidic residues" evidence="1">
    <location>
        <begin position="43"/>
        <end position="53"/>
    </location>
</feature>
<reference evidence="2" key="1">
    <citation type="submission" date="2019-02" db="EMBL/GenBank/DDBJ databases">
        <title>Genome sequencing of the rare red list fungi Antrodiella citrinella (Flaviporus citrinellus).</title>
        <authorList>
            <person name="Buettner E."/>
            <person name="Kellner H."/>
        </authorList>
    </citation>
    <scope>NUCLEOTIDE SEQUENCE [LARGE SCALE GENOMIC DNA]</scope>
    <source>
        <strain evidence="2">DSM 108506</strain>
    </source>
</reference>
<dbReference type="AlphaFoldDB" id="A0A4S4N0M6"/>